<dbReference type="EMBL" id="WMBA01000079">
    <property type="protein sequence ID" value="MTD58851.1"/>
    <property type="molecule type" value="Genomic_DNA"/>
</dbReference>
<keyword evidence="7 9" id="KW-0503">Monooxygenase</keyword>
<proteinExistence type="inferred from homology"/>
<dbReference type="GO" id="GO:0004497">
    <property type="term" value="F:monooxygenase activity"/>
    <property type="evidence" value="ECO:0007669"/>
    <property type="project" value="UniProtKB-KW"/>
</dbReference>
<comment type="function">
    <text evidence="8">Involved in the coupling of aromatic side chains of the heptapeptide of vancomycin.</text>
</comment>
<dbReference type="CDD" id="cd11030">
    <property type="entry name" value="CYP105-like"/>
    <property type="match status" value="1"/>
</dbReference>
<evidence type="ECO:0000256" key="1">
    <source>
        <dbReference type="ARBA" id="ARBA00004660"/>
    </source>
</evidence>
<keyword evidence="11" id="KW-1185">Reference proteome</keyword>
<dbReference type="PANTHER" id="PTHR46696:SF1">
    <property type="entry name" value="CYTOCHROME P450 YJIB-RELATED"/>
    <property type="match status" value="1"/>
</dbReference>
<dbReference type="OrthoDB" id="3209493at2"/>
<accession>A0A6N7ZAR4</accession>
<dbReference type="InterPro" id="IPR036396">
    <property type="entry name" value="Cyt_P450_sf"/>
</dbReference>
<dbReference type="RefSeq" id="WP_154760922.1">
    <property type="nucleotide sequence ID" value="NZ_WMBA01000079.1"/>
</dbReference>
<protein>
    <submittedName>
        <fullName evidence="10">Cytochrome P450</fullName>
    </submittedName>
</protein>
<dbReference type="FunFam" id="1.10.630.10:FF:000018">
    <property type="entry name" value="Cytochrome P450 monooxygenase"/>
    <property type="match status" value="1"/>
</dbReference>
<reference evidence="10 11" key="1">
    <citation type="submission" date="2019-11" db="EMBL/GenBank/DDBJ databases">
        <title>Draft genome of Amycolatopsis RM579.</title>
        <authorList>
            <person name="Duangmal K."/>
            <person name="Mingma R."/>
        </authorList>
    </citation>
    <scope>NUCLEOTIDE SEQUENCE [LARGE SCALE GENOMIC DNA]</scope>
    <source>
        <strain evidence="10 11">RM579</strain>
    </source>
</reference>
<comment type="pathway">
    <text evidence="1">Antibiotic biosynthesis; vancomycin biosynthesis.</text>
</comment>
<keyword evidence="4 9" id="KW-0479">Metal-binding</keyword>
<dbReference type="InterPro" id="IPR017972">
    <property type="entry name" value="Cyt_P450_CS"/>
</dbReference>
<comment type="similarity">
    <text evidence="2 9">Belongs to the cytochrome P450 family.</text>
</comment>
<evidence type="ECO:0000256" key="8">
    <source>
        <dbReference type="ARBA" id="ARBA00055433"/>
    </source>
</evidence>
<comment type="caution">
    <text evidence="10">The sequence shown here is derived from an EMBL/GenBank/DDBJ whole genome shotgun (WGS) entry which is preliminary data.</text>
</comment>
<dbReference type="GO" id="GO:0020037">
    <property type="term" value="F:heme binding"/>
    <property type="evidence" value="ECO:0007669"/>
    <property type="project" value="InterPro"/>
</dbReference>
<evidence type="ECO:0000256" key="2">
    <source>
        <dbReference type="ARBA" id="ARBA00010617"/>
    </source>
</evidence>
<evidence type="ECO:0000313" key="10">
    <source>
        <dbReference type="EMBL" id="MTD58851.1"/>
    </source>
</evidence>
<dbReference type="PRINTS" id="PR00359">
    <property type="entry name" value="BP450"/>
</dbReference>
<evidence type="ECO:0000256" key="5">
    <source>
        <dbReference type="ARBA" id="ARBA00023002"/>
    </source>
</evidence>
<dbReference type="SUPFAM" id="SSF48264">
    <property type="entry name" value="Cytochrome P450"/>
    <property type="match status" value="1"/>
</dbReference>
<dbReference type="AlphaFoldDB" id="A0A6N7ZAR4"/>
<evidence type="ECO:0000256" key="4">
    <source>
        <dbReference type="ARBA" id="ARBA00022723"/>
    </source>
</evidence>
<keyword evidence="5 9" id="KW-0560">Oxidoreductase</keyword>
<keyword evidence="6 9" id="KW-0408">Iron</keyword>
<evidence type="ECO:0000256" key="7">
    <source>
        <dbReference type="ARBA" id="ARBA00023033"/>
    </source>
</evidence>
<dbReference type="GO" id="GO:0005506">
    <property type="term" value="F:iron ion binding"/>
    <property type="evidence" value="ECO:0007669"/>
    <property type="project" value="InterPro"/>
</dbReference>
<dbReference type="InterPro" id="IPR002397">
    <property type="entry name" value="Cyt_P450_B"/>
</dbReference>
<dbReference type="Proteomes" id="UP000440096">
    <property type="component" value="Unassembled WGS sequence"/>
</dbReference>
<dbReference type="GO" id="GO:0016705">
    <property type="term" value="F:oxidoreductase activity, acting on paired donors, with incorporation or reduction of molecular oxygen"/>
    <property type="evidence" value="ECO:0007669"/>
    <property type="project" value="InterPro"/>
</dbReference>
<organism evidence="10 11">
    <name type="scientific">Amycolatopsis pithecellobii</name>
    <dbReference type="NCBI Taxonomy" id="664692"/>
    <lineage>
        <taxon>Bacteria</taxon>
        <taxon>Bacillati</taxon>
        <taxon>Actinomycetota</taxon>
        <taxon>Actinomycetes</taxon>
        <taxon>Pseudonocardiales</taxon>
        <taxon>Pseudonocardiaceae</taxon>
        <taxon>Amycolatopsis</taxon>
    </lineage>
</organism>
<dbReference type="PROSITE" id="PS00086">
    <property type="entry name" value="CYTOCHROME_P450"/>
    <property type="match status" value="1"/>
</dbReference>
<dbReference type="InterPro" id="IPR001128">
    <property type="entry name" value="Cyt_P450"/>
</dbReference>
<keyword evidence="3 9" id="KW-0349">Heme</keyword>
<dbReference type="Gene3D" id="1.10.630.10">
    <property type="entry name" value="Cytochrome P450"/>
    <property type="match status" value="1"/>
</dbReference>
<sequence>MTDAGETTQIKAYPMPRPQPMHPPREYAELRQQCPVARHLLPSGRPVWLVTSHEGVRTVLADPRISSDRTHPGFPLPYEVADPEVLKKLFRFSQSLIGLDPPDHTARRRLLISEFTARRMQALRPRIEEIVHGRIDEMLAKGSGADLVQELALPVPSLALSELLGVPYQDREFFESRTKIQINHNSGLDERARANGELMSYLDGLVAAKEQEPGDDLVSRLIEKNREQGQLEHGELVALVALLLIAGYETTANMIGLGTIGLLDNPGQLAVLMADPGTAPQVVDELLRYFSISDTAGSRVALTDVEICGTRVPAGEGVLALGLAGNWDPAVFAEPERIDVRRDARRHLAFGHGPHQCIGQNMAKMELEVTFTTLFRRVPSLRLAVPSAQLRYKDDANTYGVYELPVEW</sequence>
<evidence type="ECO:0000313" key="11">
    <source>
        <dbReference type="Proteomes" id="UP000440096"/>
    </source>
</evidence>
<dbReference type="PANTHER" id="PTHR46696">
    <property type="entry name" value="P450, PUTATIVE (EUROFUNG)-RELATED"/>
    <property type="match status" value="1"/>
</dbReference>
<dbReference type="Pfam" id="PF00067">
    <property type="entry name" value="p450"/>
    <property type="match status" value="1"/>
</dbReference>
<gene>
    <name evidence="10" type="ORF">GKO32_33450</name>
</gene>
<evidence type="ECO:0000256" key="9">
    <source>
        <dbReference type="RuleBase" id="RU000461"/>
    </source>
</evidence>
<evidence type="ECO:0000256" key="3">
    <source>
        <dbReference type="ARBA" id="ARBA00022617"/>
    </source>
</evidence>
<name>A0A6N7ZAR4_9PSEU</name>
<evidence type="ECO:0000256" key="6">
    <source>
        <dbReference type="ARBA" id="ARBA00023004"/>
    </source>
</evidence>
<dbReference type="PRINTS" id="PR00385">
    <property type="entry name" value="P450"/>
</dbReference>